<proteinExistence type="predicted"/>
<dbReference type="Gene3D" id="3.40.50.300">
    <property type="entry name" value="P-loop containing nucleotide triphosphate hydrolases"/>
    <property type="match status" value="1"/>
</dbReference>
<protein>
    <submittedName>
        <fullName evidence="2">Uncharacterized protein</fullName>
    </submittedName>
</protein>
<accession>W4IR40</accession>
<evidence type="ECO:0000313" key="2">
    <source>
        <dbReference type="EMBL" id="ETW45595.1"/>
    </source>
</evidence>
<evidence type="ECO:0000256" key="1">
    <source>
        <dbReference type="SAM" id="Phobius"/>
    </source>
</evidence>
<organism evidence="2 3">
    <name type="scientific">Plasmodium falciparum NF135/5.C10</name>
    <dbReference type="NCBI Taxonomy" id="1036726"/>
    <lineage>
        <taxon>Eukaryota</taxon>
        <taxon>Sar</taxon>
        <taxon>Alveolata</taxon>
        <taxon>Apicomplexa</taxon>
        <taxon>Aconoidasida</taxon>
        <taxon>Haemosporida</taxon>
        <taxon>Plasmodiidae</taxon>
        <taxon>Plasmodium</taxon>
        <taxon>Plasmodium (Laverania)</taxon>
    </lineage>
</organism>
<name>W4IR40_PLAFA</name>
<dbReference type="EMBL" id="KI926016">
    <property type="protein sequence ID" value="ETW45595.1"/>
    <property type="molecule type" value="Genomic_DNA"/>
</dbReference>
<dbReference type="Proteomes" id="UP000019114">
    <property type="component" value="Unassembled WGS sequence"/>
</dbReference>
<sequence>MNYQKLFLIFFFMFIVKYPYLFVENFYLLKNSKHFPFYINRTNGSYKKEQPFKIESQHYNKITRKFYKFKKNIYTSTSNFSINSYNIWEKQFFSNNKFIMSKDQPFVIFMLGGPGRVDDNMDTLKKRFDTHNNDCIPIINLFLNENKCIFINANKNIQDVWSDIQYVFTNM</sequence>
<dbReference type="InterPro" id="IPR027417">
    <property type="entry name" value="P-loop_NTPase"/>
</dbReference>
<dbReference type="AlphaFoldDB" id="W4IR40"/>
<gene>
    <name evidence="2" type="ORF">PFNF135_00113</name>
</gene>
<keyword evidence="1" id="KW-0812">Transmembrane</keyword>
<reference evidence="2 3" key="1">
    <citation type="submission" date="2013-02" db="EMBL/GenBank/DDBJ databases">
        <title>The Genome Annotation of Plasmodium falciparum NF135/5.C10.</title>
        <authorList>
            <consortium name="The Broad Institute Genome Sequencing Platform"/>
            <consortium name="The Broad Institute Genome Sequencing Center for Infectious Disease"/>
            <person name="Neafsey D."/>
            <person name="Hoffman S."/>
            <person name="Volkman S."/>
            <person name="Rosenthal P."/>
            <person name="Walker B."/>
            <person name="Young S.K."/>
            <person name="Zeng Q."/>
            <person name="Gargeya S."/>
            <person name="Fitzgerald M."/>
            <person name="Haas B."/>
            <person name="Abouelleil A."/>
            <person name="Allen A.W."/>
            <person name="Alvarado L."/>
            <person name="Arachchi H.M."/>
            <person name="Berlin A.M."/>
            <person name="Chapman S.B."/>
            <person name="Gainer-Dewar J."/>
            <person name="Goldberg J."/>
            <person name="Griggs A."/>
            <person name="Gujja S."/>
            <person name="Hansen M."/>
            <person name="Howarth C."/>
            <person name="Imamovic A."/>
            <person name="Ireland A."/>
            <person name="Larimer J."/>
            <person name="McCowan C."/>
            <person name="Murphy C."/>
            <person name="Pearson M."/>
            <person name="Poon T.W."/>
            <person name="Priest M."/>
            <person name="Roberts A."/>
            <person name="Saif S."/>
            <person name="Shea T."/>
            <person name="Sisk P."/>
            <person name="Sykes S."/>
            <person name="Wortman J."/>
            <person name="Nusbaum C."/>
            <person name="Birren B."/>
        </authorList>
    </citation>
    <scope>NUCLEOTIDE SEQUENCE [LARGE SCALE GENOMIC DNA]</scope>
    <source>
        <strain evidence="2 3">NF135/5.C10</strain>
    </source>
</reference>
<keyword evidence="1" id="KW-0472">Membrane</keyword>
<evidence type="ECO:0000313" key="3">
    <source>
        <dbReference type="Proteomes" id="UP000019114"/>
    </source>
</evidence>
<keyword evidence="1" id="KW-1133">Transmembrane helix</keyword>
<reference evidence="2 3" key="2">
    <citation type="submission" date="2013-02" db="EMBL/GenBank/DDBJ databases">
        <title>The Genome Sequence of Plasmodium falciparum NF135/5.C10.</title>
        <authorList>
            <consortium name="The Broad Institute Genome Sequencing Platform"/>
            <consortium name="The Broad Institute Genome Sequencing Center for Infectious Disease"/>
            <person name="Neafsey D."/>
            <person name="Cheeseman I."/>
            <person name="Volkman S."/>
            <person name="Adams J."/>
            <person name="Walker B."/>
            <person name="Young S.K."/>
            <person name="Zeng Q."/>
            <person name="Gargeya S."/>
            <person name="Fitzgerald M."/>
            <person name="Haas B."/>
            <person name="Abouelleil A."/>
            <person name="Alvarado L."/>
            <person name="Arachchi H.M."/>
            <person name="Berlin A.M."/>
            <person name="Chapman S.B."/>
            <person name="Dewar J."/>
            <person name="Goldberg J."/>
            <person name="Griggs A."/>
            <person name="Gujja S."/>
            <person name="Hansen M."/>
            <person name="Howarth C."/>
            <person name="Imamovic A."/>
            <person name="Larimer J."/>
            <person name="McCowan C."/>
            <person name="Murphy C."/>
            <person name="Neiman D."/>
            <person name="Pearson M."/>
            <person name="Priest M."/>
            <person name="Roberts A."/>
            <person name="Saif S."/>
            <person name="Shea T."/>
            <person name="Sisk P."/>
            <person name="Sykes S."/>
            <person name="Wortman J."/>
            <person name="Nusbaum C."/>
            <person name="Birren B."/>
        </authorList>
    </citation>
    <scope>NUCLEOTIDE SEQUENCE [LARGE SCALE GENOMIC DNA]</scope>
    <source>
        <strain evidence="2 3">NF135/5.C10</strain>
    </source>
</reference>
<feature type="transmembrane region" description="Helical" evidence="1">
    <location>
        <begin position="6"/>
        <end position="23"/>
    </location>
</feature>